<dbReference type="PANTHER" id="PTHR43586">
    <property type="entry name" value="CYSTEINE DESULFURASE"/>
    <property type="match status" value="1"/>
</dbReference>
<dbReference type="Pfam" id="PF00266">
    <property type="entry name" value="Aminotran_5"/>
    <property type="match status" value="1"/>
</dbReference>
<dbReference type="OrthoDB" id="9804366at2"/>
<reference evidence="8 9" key="1">
    <citation type="submission" date="2015-07" db="EMBL/GenBank/DDBJ databases">
        <title>Draft genome of Bellilinea caldifistulae DSM 17877.</title>
        <authorList>
            <person name="Hemp J."/>
            <person name="Ward L.M."/>
            <person name="Pace L.A."/>
            <person name="Fischer W.W."/>
        </authorList>
    </citation>
    <scope>NUCLEOTIDE SEQUENCE [LARGE SCALE GENOMIC DNA]</scope>
    <source>
        <strain evidence="8 9">GOMI-1</strain>
    </source>
</reference>
<evidence type="ECO:0000259" key="7">
    <source>
        <dbReference type="Pfam" id="PF00266"/>
    </source>
</evidence>
<feature type="domain" description="Aminotransferase class V" evidence="7">
    <location>
        <begin position="23"/>
        <end position="391"/>
    </location>
</feature>
<evidence type="ECO:0000256" key="6">
    <source>
        <dbReference type="ARBA" id="ARBA00050776"/>
    </source>
</evidence>
<evidence type="ECO:0000313" key="9">
    <source>
        <dbReference type="Proteomes" id="UP000050514"/>
    </source>
</evidence>
<dbReference type="CDD" id="cd06453">
    <property type="entry name" value="SufS_like"/>
    <property type="match status" value="1"/>
</dbReference>
<dbReference type="Gene3D" id="3.40.640.10">
    <property type="entry name" value="Type I PLP-dependent aspartate aminotransferase-like (Major domain)"/>
    <property type="match status" value="1"/>
</dbReference>
<sequence>MNIEKIRQDFPLLNSKNGHKPIVYLDNACQSLRPQAVIEAVQRYYEQTPACAGRSMHRLANEVSRQVDEARQTVAKFLHANRKEEIIFTRNTTEAINLVANALDWKPGDVVLLTDKEHNSNLIPWQMLARRFGVCLKFVPSNPDNTFNLSAYQQALQGGVRLVAMGFTSNLDGVSIPAEEVVRLAHKHGAQVLLDAAQTAPHQRLDVRRLDADWVAFSGHKMLAPSGIGVLYGKYRLLEAMQPFLVGGDTVASSTYEDCQFLPPPEKFEAGLQNYAGIIGLAAAIRYLQQIGLEAIEKHEIALNQYLSEALKSVPGLQIIGPADARLRGGIVSFFIPGVDHHRIALMLDQMAGIAVRSGQHCVHSWFNARDIPGSVRASLYFYNTQEETRQLVDALIKIRKVL</sequence>
<dbReference type="Proteomes" id="UP000050514">
    <property type="component" value="Unassembled WGS sequence"/>
</dbReference>
<dbReference type="InterPro" id="IPR015424">
    <property type="entry name" value="PyrdxlP-dep_Trfase"/>
</dbReference>
<dbReference type="GO" id="GO:0006534">
    <property type="term" value="P:cysteine metabolic process"/>
    <property type="evidence" value="ECO:0007669"/>
    <property type="project" value="InterPro"/>
</dbReference>
<dbReference type="Gene3D" id="3.90.1150.10">
    <property type="entry name" value="Aspartate Aminotransferase, domain 1"/>
    <property type="match status" value="1"/>
</dbReference>
<dbReference type="AlphaFoldDB" id="A0A0P6X1U5"/>
<evidence type="ECO:0000256" key="4">
    <source>
        <dbReference type="ARBA" id="ARBA00022679"/>
    </source>
</evidence>
<accession>A0A0P6X1U5</accession>
<comment type="catalytic activity">
    <reaction evidence="6">
        <text>(sulfur carrier)-H + L-cysteine = (sulfur carrier)-SH + L-alanine</text>
        <dbReference type="Rhea" id="RHEA:43892"/>
        <dbReference type="Rhea" id="RHEA-COMP:14737"/>
        <dbReference type="Rhea" id="RHEA-COMP:14739"/>
        <dbReference type="ChEBI" id="CHEBI:29917"/>
        <dbReference type="ChEBI" id="CHEBI:35235"/>
        <dbReference type="ChEBI" id="CHEBI:57972"/>
        <dbReference type="ChEBI" id="CHEBI:64428"/>
        <dbReference type="EC" id="2.8.1.7"/>
    </reaction>
</comment>
<dbReference type="GO" id="GO:0030170">
    <property type="term" value="F:pyridoxal phosphate binding"/>
    <property type="evidence" value="ECO:0007669"/>
    <property type="project" value="InterPro"/>
</dbReference>
<evidence type="ECO:0000256" key="1">
    <source>
        <dbReference type="ARBA" id="ARBA00001933"/>
    </source>
</evidence>
<evidence type="ECO:0000256" key="5">
    <source>
        <dbReference type="ARBA" id="ARBA00022898"/>
    </source>
</evidence>
<dbReference type="EC" id="2.8.1.7" evidence="3"/>
<dbReference type="PANTHER" id="PTHR43586:SF8">
    <property type="entry name" value="CYSTEINE DESULFURASE 1, CHLOROPLASTIC"/>
    <property type="match status" value="1"/>
</dbReference>
<dbReference type="RefSeq" id="WP_061919619.1">
    <property type="nucleotide sequence ID" value="NZ_DF967971.1"/>
</dbReference>
<protein>
    <recommendedName>
        <fullName evidence="3">cysteine desulfurase</fullName>
        <ecNumber evidence="3">2.8.1.7</ecNumber>
    </recommendedName>
</protein>
<comment type="similarity">
    <text evidence="2">Belongs to the class-V pyridoxal-phosphate-dependent aminotransferase family. Csd subfamily.</text>
</comment>
<dbReference type="SUPFAM" id="SSF53383">
    <property type="entry name" value="PLP-dependent transferases"/>
    <property type="match status" value="1"/>
</dbReference>
<keyword evidence="9" id="KW-1185">Reference proteome</keyword>
<dbReference type="STRING" id="360411.AC812_07375"/>
<dbReference type="PATRIC" id="fig|360411.5.peg.1606"/>
<keyword evidence="4" id="KW-0808">Transferase</keyword>
<dbReference type="InterPro" id="IPR010970">
    <property type="entry name" value="Cys_dSase_SufS"/>
</dbReference>
<comment type="cofactor">
    <cofactor evidence="1">
        <name>pyridoxal 5'-phosphate</name>
        <dbReference type="ChEBI" id="CHEBI:597326"/>
    </cofactor>
</comment>
<gene>
    <name evidence="8" type="ORF">AC812_07375</name>
</gene>
<dbReference type="GO" id="GO:0031071">
    <property type="term" value="F:cysteine desulfurase activity"/>
    <property type="evidence" value="ECO:0007669"/>
    <property type="project" value="UniProtKB-EC"/>
</dbReference>
<dbReference type="InterPro" id="IPR015422">
    <property type="entry name" value="PyrdxlP-dep_Trfase_small"/>
</dbReference>
<organism evidence="8 9">
    <name type="scientific">Bellilinea caldifistulae</name>
    <dbReference type="NCBI Taxonomy" id="360411"/>
    <lineage>
        <taxon>Bacteria</taxon>
        <taxon>Bacillati</taxon>
        <taxon>Chloroflexota</taxon>
        <taxon>Anaerolineae</taxon>
        <taxon>Anaerolineales</taxon>
        <taxon>Anaerolineaceae</taxon>
        <taxon>Bellilinea</taxon>
    </lineage>
</organism>
<evidence type="ECO:0000256" key="2">
    <source>
        <dbReference type="ARBA" id="ARBA00010447"/>
    </source>
</evidence>
<name>A0A0P6X1U5_9CHLR</name>
<evidence type="ECO:0000256" key="3">
    <source>
        <dbReference type="ARBA" id="ARBA00012239"/>
    </source>
</evidence>
<comment type="caution">
    <text evidence="8">The sequence shown here is derived from an EMBL/GenBank/DDBJ whole genome shotgun (WGS) entry which is preliminary data.</text>
</comment>
<proteinExistence type="inferred from homology"/>
<keyword evidence="5" id="KW-0663">Pyridoxal phosphate</keyword>
<dbReference type="InterPro" id="IPR000192">
    <property type="entry name" value="Aminotrans_V_dom"/>
</dbReference>
<dbReference type="InterPro" id="IPR015421">
    <property type="entry name" value="PyrdxlP-dep_Trfase_major"/>
</dbReference>
<evidence type="ECO:0000313" key="8">
    <source>
        <dbReference type="EMBL" id="KPL76452.1"/>
    </source>
</evidence>
<dbReference type="EMBL" id="LGHJ01000012">
    <property type="protein sequence ID" value="KPL76452.1"/>
    <property type="molecule type" value="Genomic_DNA"/>
</dbReference>